<dbReference type="InterPro" id="IPR006827">
    <property type="entry name" value="Lant_deHydtase_N"/>
</dbReference>
<keyword evidence="4" id="KW-1185">Reference proteome</keyword>
<organism evidence="3 4">
    <name type="scientific">Streptosporangium fragile</name>
    <dbReference type="NCBI Taxonomy" id="46186"/>
    <lineage>
        <taxon>Bacteria</taxon>
        <taxon>Bacillati</taxon>
        <taxon>Actinomycetota</taxon>
        <taxon>Actinomycetes</taxon>
        <taxon>Streptosporangiales</taxon>
        <taxon>Streptosporangiaceae</taxon>
        <taxon>Streptosporangium</taxon>
    </lineage>
</organism>
<dbReference type="Pfam" id="PF04738">
    <property type="entry name" value="Lant_dehydr_N"/>
    <property type="match status" value="2"/>
</dbReference>
<gene>
    <name evidence="3" type="ORF">GCM10010517_72450</name>
</gene>
<dbReference type="EMBL" id="BAAAVI010000085">
    <property type="protein sequence ID" value="GAA2906241.1"/>
    <property type="molecule type" value="Genomic_DNA"/>
</dbReference>
<dbReference type="RefSeq" id="WP_344980957.1">
    <property type="nucleotide sequence ID" value="NZ_BAAAVI010000085.1"/>
</dbReference>
<proteinExistence type="predicted"/>
<feature type="coiled-coil region" evidence="1">
    <location>
        <begin position="38"/>
        <end position="72"/>
    </location>
</feature>
<evidence type="ECO:0000256" key="1">
    <source>
        <dbReference type="SAM" id="Coils"/>
    </source>
</evidence>
<name>A0ABN3W926_9ACTN</name>
<evidence type="ECO:0000259" key="2">
    <source>
        <dbReference type="Pfam" id="PF04738"/>
    </source>
</evidence>
<protein>
    <recommendedName>
        <fullName evidence="2">Lantibiotic dehydratase N-terminal domain-containing protein</fullName>
    </recommendedName>
</protein>
<sequence>MPGPHGRWRLYPRLLLRRAGFPVDMLHDLADEAVLDAAEHYRRRVARCEEARDRLLQEIPKAVAEAAAAQDRPRLRRLSRLRRAVARRLTDPAGDPALTSMITEYREGRELQEEAGTALREALRAEAARRDGRVAGALRGERAGDALLQLAPSFHEEVERWLAAPRTIRPAAKDRAFLRRAYLYCQRLAAKNETTSFFGPLVHGVVDRDADGIELGAETPSGVHATEAFVAFWAVCRIAESMAADPDVGPRLPVTWIPACRREGSALRLPDGRRVVLSAEQRGIVEAVDGVRGPALIAARTGQTPQTVRQVLERLRRAGAVRLVPEPPSTAPRPLGWLLDLADRHAADTAWPGRLRTLSAAADRYAAAADVRARASALAEVERVFTEITGAAARREGGRMYADRMVVYLDAKGDQSPVRVGGRTARDWEEQLAPVLDLAAHVGELRRRAAGDLCAALLREAGVPAMPYDELIRRSRAAVEQGREADHAAPLARFTAELARLVERRRIGIEAVLDPAELAALHPPARTSRFVSPDLLLESRPGRPDLLVLGELHPYVFAWGSQGLFSDDPAGMRGDFAAHLTPWGGAGRLATVIRRRRHKGLVAEWFPGRFVEITAVATADRNRVLPITDLTVVLRDGRPRLRTPEGELVLYAGEDDHVHLRAFAAPTVSLPLVRSGDAAFAPRIVVGDVLVQRARWWVHREELALAGPRRPDEVFAAVQRLRVTRELPRFVFAHAPGEQKPVGVDLDNPLAVDVLAALAVGSEQPVALSEMRPAPGRLWLRHHGRAHTSEFRLALRREEER</sequence>
<reference evidence="3 4" key="1">
    <citation type="journal article" date="2019" name="Int. J. Syst. Evol. Microbiol.">
        <title>The Global Catalogue of Microorganisms (GCM) 10K type strain sequencing project: providing services to taxonomists for standard genome sequencing and annotation.</title>
        <authorList>
            <consortium name="The Broad Institute Genomics Platform"/>
            <consortium name="The Broad Institute Genome Sequencing Center for Infectious Disease"/>
            <person name="Wu L."/>
            <person name="Ma J."/>
        </authorList>
    </citation>
    <scope>NUCLEOTIDE SEQUENCE [LARGE SCALE GENOMIC DNA]</scope>
    <source>
        <strain evidence="3 4">JCM 6242</strain>
    </source>
</reference>
<feature type="domain" description="Lantibiotic dehydratase N-terminal" evidence="2">
    <location>
        <begin position="143"/>
        <end position="444"/>
    </location>
</feature>
<keyword evidence="1" id="KW-0175">Coiled coil</keyword>
<evidence type="ECO:0000313" key="4">
    <source>
        <dbReference type="Proteomes" id="UP001500831"/>
    </source>
</evidence>
<dbReference type="Proteomes" id="UP001500831">
    <property type="component" value="Unassembled WGS sequence"/>
</dbReference>
<comment type="caution">
    <text evidence="3">The sequence shown here is derived from an EMBL/GenBank/DDBJ whole genome shotgun (WGS) entry which is preliminary data.</text>
</comment>
<feature type="domain" description="Lantibiotic dehydratase N-terminal" evidence="2">
    <location>
        <begin position="676"/>
        <end position="755"/>
    </location>
</feature>
<evidence type="ECO:0000313" key="3">
    <source>
        <dbReference type="EMBL" id="GAA2906241.1"/>
    </source>
</evidence>
<accession>A0ABN3W926</accession>